<reference evidence="5" key="1">
    <citation type="submission" date="2021-02" db="EMBL/GenBank/DDBJ databases">
        <authorList>
            <person name="Dougan E. K."/>
            <person name="Rhodes N."/>
            <person name="Thang M."/>
            <person name="Chan C."/>
        </authorList>
    </citation>
    <scope>NUCLEOTIDE SEQUENCE</scope>
</reference>
<accession>A0A812U3T8</accession>
<dbReference type="PROSITE" id="PS50961">
    <property type="entry name" value="HTH_LA"/>
    <property type="match status" value="1"/>
</dbReference>
<dbReference type="SUPFAM" id="SSF50156">
    <property type="entry name" value="PDZ domain-like"/>
    <property type="match status" value="1"/>
</dbReference>
<evidence type="ECO:0000313" key="5">
    <source>
        <dbReference type="EMBL" id="CAE7560921.1"/>
    </source>
</evidence>
<dbReference type="Pfam" id="PF05383">
    <property type="entry name" value="La"/>
    <property type="match status" value="1"/>
</dbReference>
<dbReference type="Pfam" id="PF13671">
    <property type="entry name" value="AAA_33"/>
    <property type="match status" value="1"/>
</dbReference>
<dbReference type="OrthoDB" id="431154at2759"/>
<keyword evidence="1 2" id="KW-0694">RNA-binding</keyword>
<dbReference type="InterPro" id="IPR036034">
    <property type="entry name" value="PDZ_sf"/>
</dbReference>
<dbReference type="SUPFAM" id="SSF46785">
    <property type="entry name" value="Winged helix' DNA-binding domain"/>
    <property type="match status" value="1"/>
</dbReference>
<protein>
    <submittedName>
        <fullName evidence="5">Pnk1 protein</fullName>
    </submittedName>
</protein>
<dbReference type="Gene3D" id="3.40.50.300">
    <property type="entry name" value="P-loop containing nucleotide triphosphate hydrolases"/>
    <property type="match status" value="1"/>
</dbReference>
<dbReference type="SMART" id="SM00368">
    <property type="entry name" value="LRR_RI"/>
    <property type="match status" value="3"/>
</dbReference>
<evidence type="ECO:0000313" key="6">
    <source>
        <dbReference type="Proteomes" id="UP000604046"/>
    </source>
</evidence>
<dbReference type="Gene3D" id="1.10.10.10">
    <property type="entry name" value="Winged helix-like DNA-binding domain superfamily/Winged helix DNA-binding domain"/>
    <property type="match status" value="1"/>
</dbReference>
<dbReference type="EMBL" id="CAJNDS010002668">
    <property type="protein sequence ID" value="CAE7560921.1"/>
    <property type="molecule type" value="Genomic_DNA"/>
</dbReference>
<evidence type="ECO:0000259" key="4">
    <source>
        <dbReference type="PROSITE" id="PS50961"/>
    </source>
</evidence>
<evidence type="ECO:0000256" key="1">
    <source>
        <dbReference type="ARBA" id="ARBA00022884"/>
    </source>
</evidence>
<dbReference type="InterPro" id="IPR036390">
    <property type="entry name" value="WH_DNA-bd_sf"/>
</dbReference>
<dbReference type="SUPFAM" id="SSF52047">
    <property type="entry name" value="RNI-like"/>
    <property type="match status" value="1"/>
</dbReference>
<dbReference type="PANTHER" id="PTHR12083">
    <property type="entry name" value="BIFUNCTIONAL POLYNUCLEOTIDE PHOSPHATASE/KINASE"/>
    <property type="match status" value="1"/>
</dbReference>
<proteinExistence type="predicted"/>
<dbReference type="GO" id="GO:0006281">
    <property type="term" value="P:DNA repair"/>
    <property type="evidence" value="ECO:0007669"/>
    <property type="project" value="TreeGrafter"/>
</dbReference>
<comment type="caution">
    <text evidence="5">The sequence shown here is derived from an EMBL/GenBank/DDBJ whole genome shotgun (WGS) entry which is preliminary data.</text>
</comment>
<dbReference type="GO" id="GO:0046404">
    <property type="term" value="F:ATP-dependent polydeoxyribonucleotide 5'-hydroxyl-kinase activity"/>
    <property type="evidence" value="ECO:0007669"/>
    <property type="project" value="TreeGrafter"/>
</dbReference>
<dbReference type="GO" id="GO:0003690">
    <property type="term" value="F:double-stranded DNA binding"/>
    <property type="evidence" value="ECO:0007669"/>
    <property type="project" value="TreeGrafter"/>
</dbReference>
<sequence>MAADPAEDPAEKSEALDASQEDVERCLPSWWDRHCQLQHSYGTSILSVRVKALGLQEVDIPSLLLALGAFCARCIDPTVELVFELDASENDLSDEAGALLVDGLHRMGQSRPGQARLRVLKLHKNQVGDVTCERIAALIWHQKQAVEEIHLSHNEVRQKGMAALLAALALHPEQAYPRATPGEEVPCWVRLEHNQVSHPEYLLNLLGQNPTKLRICLAPRRDRGPSCTSFRCQAVENVAHVHLYCIDKQDDAQIETKKHAQDMVQQAVADCHQGRVGGGELSRAIPPEPSGPPADAAECRLVELNVDPDLGAGLYLSEGQYGFVVDDVDEKPGQQLSPGDVVLEIDGVQLWGDLGEERLGEAFGSRFADGARLRVARADAVQGRPLWQPLSIPGASLSSRCEGLRESLDHDLTIMGQQCGVQTKLEDDGAWFRGPPQHQRWAADELPRLLAFYFPEASLPFPSCHWRGDPDETCNSTKPAEPSGEAAEKMLRELRLGQLPPDATFADLAAWEKLLRGQWCEDDNIFDEDLPVEPLEAPDDGPDVFEGQALAPQADVSQPLRVLMLVGLPGSGKSTLAARMQRLGWVVINQDTLGDRRKCVAAANDALSGGQKVIIDRCNVTRLQRRVWLGVADENEASVACMWLDVPEEECGDRVLRRFGHQTLPASDSSLEVISAFQDRMEVPVEAEGFILWHARDDGDVDEAVAEIQELAETSEAQAEAAETGTAGYPREHPQEYPRAAHEPREGFTYKAVQRRGVRALYLRTVRRQIEYYFSDKNLKQDWFFQEKILEAPEPEWLEMRWILSCPRIRDVHRCP</sequence>
<evidence type="ECO:0000256" key="2">
    <source>
        <dbReference type="PROSITE-ProRule" id="PRU00332"/>
    </source>
</evidence>
<feature type="region of interest" description="Disordered" evidence="3">
    <location>
        <begin position="1"/>
        <end position="20"/>
    </location>
</feature>
<gene>
    <name evidence="5" type="primary">pnk1</name>
    <name evidence="5" type="ORF">SNAT2548_LOCUS31633</name>
</gene>
<evidence type="ECO:0000256" key="3">
    <source>
        <dbReference type="SAM" id="MobiDB-lite"/>
    </source>
</evidence>
<feature type="compositionally biased region" description="Low complexity" evidence="3">
    <location>
        <begin position="714"/>
        <end position="727"/>
    </location>
</feature>
<dbReference type="Gene3D" id="3.80.10.10">
    <property type="entry name" value="Ribonuclease Inhibitor"/>
    <property type="match status" value="1"/>
</dbReference>
<feature type="domain" description="HTH La-type RNA-binding" evidence="4">
    <location>
        <begin position="756"/>
        <end position="816"/>
    </location>
</feature>
<feature type="region of interest" description="Disordered" evidence="3">
    <location>
        <begin position="714"/>
        <end position="738"/>
    </location>
</feature>
<dbReference type="SUPFAM" id="SSF52540">
    <property type="entry name" value="P-loop containing nucleoside triphosphate hydrolases"/>
    <property type="match status" value="1"/>
</dbReference>
<dbReference type="GO" id="GO:0003723">
    <property type="term" value="F:RNA binding"/>
    <property type="evidence" value="ECO:0007669"/>
    <property type="project" value="UniProtKB-UniRule"/>
</dbReference>
<organism evidence="5 6">
    <name type="scientific">Symbiodinium natans</name>
    <dbReference type="NCBI Taxonomy" id="878477"/>
    <lineage>
        <taxon>Eukaryota</taxon>
        <taxon>Sar</taxon>
        <taxon>Alveolata</taxon>
        <taxon>Dinophyceae</taxon>
        <taxon>Suessiales</taxon>
        <taxon>Symbiodiniaceae</taxon>
        <taxon>Symbiodinium</taxon>
    </lineage>
</organism>
<dbReference type="PANTHER" id="PTHR12083:SF9">
    <property type="entry name" value="BIFUNCTIONAL POLYNUCLEOTIDE PHOSPHATASE_KINASE"/>
    <property type="match status" value="1"/>
</dbReference>
<keyword evidence="6" id="KW-1185">Reference proteome</keyword>
<dbReference type="Proteomes" id="UP000604046">
    <property type="component" value="Unassembled WGS sequence"/>
</dbReference>
<dbReference type="InterPro" id="IPR027417">
    <property type="entry name" value="P-loop_NTPase"/>
</dbReference>
<dbReference type="InterPro" id="IPR032675">
    <property type="entry name" value="LRR_dom_sf"/>
</dbReference>
<dbReference type="GO" id="GO:0046403">
    <property type="term" value="F:polynucleotide 3'-phosphatase activity"/>
    <property type="evidence" value="ECO:0007669"/>
    <property type="project" value="TreeGrafter"/>
</dbReference>
<dbReference type="InterPro" id="IPR006630">
    <property type="entry name" value="La_HTH"/>
</dbReference>
<dbReference type="InterPro" id="IPR036388">
    <property type="entry name" value="WH-like_DNA-bd_sf"/>
</dbReference>
<name>A0A812U3T8_9DINO</name>
<dbReference type="AlphaFoldDB" id="A0A812U3T8"/>